<feature type="domain" description="DUF1553" evidence="3">
    <location>
        <begin position="640"/>
        <end position="864"/>
    </location>
</feature>
<dbReference type="PANTHER" id="PTHR35889:SF3">
    <property type="entry name" value="F-BOX DOMAIN-CONTAINING PROTEIN"/>
    <property type="match status" value="1"/>
</dbReference>
<dbReference type="OrthoDB" id="230308at2"/>
<evidence type="ECO:0000259" key="2">
    <source>
        <dbReference type="Pfam" id="PF07583"/>
    </source>
</evidence>
<keyword evidence="1" id="KW-0175">Coiled coil</keyword>
<dbReference type="Pfam" id="PF07583">
    <property type="entry name" value="PSCyt2"/>
    <property type="match status" value="1"/>
</dbReference>
<evidence type="ECO:0000259" key="3">
    <source>
        <dbReference type="Pfam" id="PF07587"/>
    </source>
</evidence>
<dbReference type="STRING" id="530564.Psta_4131"/>
<dbReference type="PANTHER" id="PTHR35889">
    <property type="entry name" value="CYCLOINULO-OLIGOSACCHARIDE FRUCTANOTRANSFERASE-RELATED"/>
    <property type="match status" value="1"/>
</dbReference>
<gene>
    <name evidence="4" type="ordered locus">Psta_4131</name>
</gene>
<evidence type="ECO:0000256" key="1">
    <source>
        <dbReference type="SAM" id="Coils"/>
    </source>
</evidence>
<proteinExistence type="predicted"/>
<dbReference type="HOGENOM" id="CLU_005632_0_0_0"/>
<dbReference type="eggNOG" id="COG5492">
    <property type="taxonomic scope" value="Bacteria"/>
</dbReference>
<feature type="domain" description="DUF1549" evidence="2">
    <location>
        <begin position="332"/>
        <end position="524"/>
    </location>
</feature>
<dbReference type="AlphaFoldDB" id="D2R348"/>
<evidence type="ECO:0000313" key="4">
    <source>
        <dbReference type="EMBL" id="ADB18781.1"/>
    </source>
</evidence>
<reference evidence="4 5" key="1">
    <citation type="journal article" date="2009" name="Stand. Genomic Sci.">
        <title>Complete genome sequence of Pirellula staleyi type strain (ATCC 27377).</title>
        <authorList>
            <person name="Clum A."/>
            <person name="Tindall B.J."/>
            <person name="Sikorski J."/>
            <person name="Ivanova N."/>
            <person name="Mavrommatis K."/>
            <person name="Lucas S."/>
            <person name="Glavina del Rio T."/>
            <person name="Nolan M."/>
            <person name="Chen F."/>
            <person name="Tice H."/>
            <person name="Pitluck S."/>
            <person name="Cheng J.F."/>
            <person name="Chertkov O."/>
            <person name="Brettin T."/>
            <person name="Han C."/>
            <person name="Detter J.C."/>
            <person name="Kuske C."/>
            <person name="Bruce D."/>
            <person name="Goodwin L."/>
            <person name="Ovchinikova G."/>
            <person name="Pati A."/>
            <person name="Mikhailova N."/>
            <person name="Chen A."/>
            <person name="Palaniappan K."/>
            <person name="Land M."/>
            <person name="Hauser L."/>
            <person name="Chang Y.J."/>
            <person name="Jeffries C.D."/>
            <person name="Chain P."/>
            <person name="Rohde M."/>
            <person name="Goker M."/>
            <person name="Bristow J."/>
            <person name="Eisen J.A."/>
            <person name="Markowitz V."/>
            <person name="Hugenholtz P."/>
            <person name="Kyrpides N.C."/>
            <person name="Klenk H.P."/>
            <person name="Lapidus A."/>
        </authorList>
    </citation>
    <scope>NUCLEOTIDE SEQUENCE [LARGE SCALE GENOMIC DNA]</scope>
    <source>
        <strain evidence="5">ATCC 27377 / DSM 6068 / ICPB 4128</strain>
    </source>
</reference>
<dbReference type="Proteomes" id="UP000001887">
    <property type="component" value="Chromosome"/>
</dbReference>
<keyword evidence="5" id="KW-1185">Reference proteome</keyword>
<feature type="coiled-coil region" evidence="1">
    <location>
        <begin position="545"/>
        <end position="608"/>
    </location>
</feature>
<organism evidence="4 5">
    <name type="scientific">Pirellula staleyi (strain ATCC 27377 / DSM 6068 / ICPB 4128)</name>
    <name type="common">Pirella staleyi</name>
    <dbReference type="NCBI Taxonomy" id="530564"/>
    <lineage>
        <taxon>Bacteria</taxon>
        <taxon>Pseudomonadati</taxon>
        <taxon>Planctomycetota</taxon>
        <taxon>Planctomycetia</taxon>
        <taxon>Pirellulales</taxon>
        <taxon>Pirellulaceae</taxon>
        <taxon>Pirellula</taxon>
    </lineage>
</organism>
<dbReference type="EMBL" id="CP001848">
    <property type="protein sequence ID" value="ADB18781.1"/>
    <property type="molecule type" value="Genomic_DNA"/>
</dbReference>
<accession>D2R348</accession>
<evidence type="ECO:0000313" key="5">
    <source>
        <dbReference type="Proteomes" id="UP000001887"/>
    </source>
</evidence>
<evidence type="ECO:0008006" key="6">
    <source>
        <dbReference type="Google" id="ProtNLM"/>
    </source>
</evidence>
<dbReference type="InterPro" id="IPR022655">
    <property type="entry name" value="DUF1553"/>
</dbReference>
<sequence precursor="true">MIRPVYERANVRRTAVAIAALVFGLMAAGMLSAETRLVVYPSEITLPRLSATQHLLVSKVDDAGRSVDVTRAAKITGDTQGIVSLGTELSVVATAAGETKLMVEVDGLIAPVVVKVATADAPLVPSFRHDIQPILTRFGCNQGACHGKLAGQNGFKLSLRGYASEWDHDWITREFFGRRIDRAAPAQSLLVQKPLGRIPHGGGKLWSENDPSVQTLVRWIEAGTPALVENEPACVKLEVFPPPSIYQPGDEQQLMVRAHYENGDVRDVTWLTQFFSNDLSVAEVSPGGLVKMLRSGETVVRIHFQNHVEVMPLTIPFSASPAPEQYAQRHSPVDEHVMNKLSSLRIPVSPPCDDVTFLRRAMLDTIGTLPTPEEVLAFTADTDPSKRQKLVDSLLNRPEFVDFWTLQLCDILQNRRERDHDVRGTKGVRSLHAWVREQVAKNRPWNEMAADVLTAKGDVITTPQVGYYIVTVGEFRRAEESEVVSSVAQGFLGTRVGCAKCHNHPLEKYTQDDYYHFAAFFGRVSFDRQDSMQGPTNLLLVSEETHQINREINDQNNQIAATQKELAALPQNDDEAVKNSRKGLEEQLAQKQQRLMELEKRRNMSIERAVTVRQPRTNQQLAPQPLDRATTEIAPGSDPRESLVKWMTDPQNENFSGNIVNRLWKHFLGVGLVEPVDDLRASNPPSNRPLWDHLRSELIASNYNLKHVMRLILLSRTYQLSSATVAGNELETRFYSHYYARRLPAEVLLDAITSSTGQPDSFPGYPVGIRAVQLPDPGVASYFLSLFGRSNRVTACACERSGDVTLPQLLHLQCGDELTAKLAHADANLAKWMKDSPEPEALVEKLFLATLSRKPTDEELKQVLAELGPEDQRHEAYKDLFWALLNAKEFAFNH</sequence>
<dbReference type="Pfam" id="PF07587">
    <property type="entry name" value="PSD1"/>
    <property type="match status" value="1"/>
</dbReference>
<dbReference type="KEGG" id="psl:Psta_4131"/>
<dbReference type="Gene3D" id="2.60.40.1080">
    <property type="match status" value="1"/>
</dbReference>
<protein>
    <recommendedName>
        <fullName evidence="6">BIG2 domain-containing protein</fullName>
    </recommendedName>
</protein>
<dbReference type="InterPro" id="IPR011444">
    <property type="entry name" value="DUF1549"/>
</dbReference>
<name>D2R348_PIRSD</name>